<dbReference type="Pfam" id="PF12624">
    <property type="entry name" value="VPS13_N"/>
    <property type="match status" value="1"/>
</dbReference>
<feature type="compositionally biased region" description="Polar residues" evidence="2">
    <location>
        <begin position="187"/>
        <end position="208"/>
    </location>
</feature>
<protein>
    <submittedName>
        <fullName evidence="4">(Atlantic silverside) hypothetical protein</fullName>
    </submittedName>
</protein>
<evidence type="ECO:0000256" key="2">
    <source>
        <dbReference type="SAM" id="MobiDB-lite"/>
    </source>
</evidence>
<dbReference type="PANTHER" id="PTHR12517">
    <property type="entry name" value="VACUOLAR PROTEIN SORTING-ASSOCIATED PROTEIN 13B"/>
    <property type="match status" value="1"/>
</dbReference>
<evidence type="ECO:0000259" key="3">
    <source>
        <dbReference type="Pfam" id="PF12624"/>
    </source>
</evidence>
<accession>A0A8S4BZF7</accession>
<comment type="caution">
    <text evidence="4">The sequence shown here is derived from an EMBL/GenBank/DDBJ whole genome shotgun (WGS) entry which is preliminary data.</text>
</comment>
<proteinExistence type="predicted"/>
<dbReference type="PANTHER" id="PTHR12517:SF0">
    <property type="entry name" value="INTERMEMBRANE LIPID TRANSFER PROTEIN VPS13B"/>
    <property type="match status" value="1"/>
</dbReference>
<keyword evidence="1" id="KW-0813">Transport</keyword>
<dbReference type="InterPro" id="IPR039782">
    <property type="entry name" value="VPS13B"/>
</dbReference>
<feature type="non-terminal residue" evidence="4">
    <location>
        <position position="478"/>
    </location>
</feature>
<gene>
    <name evidence="4" type="ORF">MMEN_LOCUS20011</name>
</gene>
<dbReference type="Proteomes" id="UP000677803">
    <property type="component" value="Unassembled WGS sequence"/>
</dbReference>
<evidence type="ECO:0000256" key="1">
    <source>
        <dbReference type="ARBA" id="ARBA00022448"/>
    </source>
</evidence>
<dbReference type="EMBL" id="CAJRST010038888">
    <property type="protein sequence ID" value="CAG6016051.1"/>
    <property type="molecule type" value="Genomic_DNA"/>
</dbReference>
<feature type="domain" description="Chorein N-terminal" evidence="3">
    <location>
        <begin position="42"/>
        <end position="458"/>
    </location>
</feature>
<evidence type="ECO:0000313" key="5">
    <source>
        <dbReference type="Proteomes" id="UP000677803"/>
    </source>
</evidence>
<keyword evidence="5" id="KW-1185">Reference proteome</keyword>
<dbReference type="InterPro" id="IPR026854">
    <property type="entry name" value="VPS13_N"/>
</dbReference>
<organism evidence="4 5">
    <name type="scientific">Menidia menidia</name>
    <name type="common">Atlantic silverside</name>
    <dbReference type="NCBI Taxonomy" id="238744"/>
    <lineage>
        <taxon>Eukaryota</taxon>
        <taxon>Metazoa</taxon>
        <taxon>Chordata</taxon>
        <taxon>Craniata</taxon>
        <taxon>Vertebrata</taxon>
        <taxon>Euteleostomi</taxon>
        <taxon>Actinopterygii</taxon>
        <taxon>Neopterygii</taxon>
        <taxon>Teleostei</taxon>
        <taxon>Neoteleostei</taxon>
        <taxon>Acanthomorphata</taxon>
        <taxon>Ovalentaria</taxon>
        <taxon>Atherinomorphae</taxon>
        <taxon>Atheriniformes</taxon>
        <taxon>Atherinopsidae</taxon>
        <taxon>Menidiinae</taxon>
        <taxon>Menidia</taxon>
    </lineage>
</organism>
<reference evidence="4" key="1">
    <citation type="submission" date="2021-05" db="EMBL/GenBank/DDBJ databases">
        <authorList>
            <person name="Tigano A."/>
        </authorList>
    </citation>
    <scope>NUCLEOTIDE SEQUENCE</scope>
</reference>
<feature type="region of interest" description="Disordered" evidence="2">
    <location>
        <begin position="175"/>
        <end position="230"/>
    </location>
</feature>
<sequence length="478" mass="52320">MELQPCCVFLPNDSLPSPSTIICGDIPGTVRSWYHNQAAMPGTLVICFPQISVLSAGHKYMEPLQELPFVVSKPILEEGDAFPWTISLSQFSIYTLLGQQQSLSLLEPMGCTSTLAVTSKLGSSEGRHSFVVCLHVDLQPLKVKCSKPQVQLLYELLLSWSFTWARLQKHGILRQTSSIPDPPAGATPSSPVRSSAGTALPDTSTCSPSADFGSPTEADSVPAGDDGPFADTVTLEQKTSSFEGTSGKVSLWMQWMLPKVTVQLFAPDPTTRKTEICVIGELEDLSASVDVQDVYTKIKCKVGSFNIDQYRCRPGQGWHSGSYEGLILHCKETAVTAAKVLEGSHQQHGFMSITYTQAVTKNVRHKLITRPERPTRASFTTVTQRMTTDQLADNSPHYLREILLTAQPFDLVLSCPLLATVAGVFQATVPRRYRERGKSAGQPMRSHTLTSRCLPLIYINTSVIRVFCHGTQDAQAVS</sequence>
<evidence type="ECO:0000313" key="4">
    <source>
        <dbReference type="EMBL" id="CAG6016051.1"/>
    </source>
</evidence>
<name>A0A8S4BZF7_9TELE</name>
<dbReference type="AlphaFoldDB" id="A0A8S4BZF7"/>
<dbReference type="OrthoDB" id="8922018at2759"/>